<accession>A0A850EKP9</accession>
<dbReference type="AlphaFoldDB" id="A0A850EKP9"/>
<gene>
    <name evidence="6 8" type="primary">rplD</name>
    <name evidence="8" type="ORF">HPT30_16385</name>
</gene>
<comment type="function">
    <text evidence="6">Forms part of the polypeptide exit tunnel.</text>
</comment>
<evidence type="ECO:0000256" key="3">
    <source>
        <dbReference type="ARBA" id="ARBA00022980"/>
    </source>
</evidence>
<dbReference type="GO" id="GO:0003735">
    <property type="term" value="F:structural constituent of ribosome"/>
    <property type="evidence" value="ECO:0007669"/>
    <property type="project" value="InterPro"/>
</dbReference>
<keyword evidence="6" id="KW-0694">RNA-binding</keyword>
<evidence type="ECO:0000256" key="6">
    <source>
        <dbReference type="HAMAP-Rule" id="MF_01328"/>
    </source>
</evidence>
<evidence type="ECO:0000313" key="9">
    <source>
        <dbReference type="Proteomes" id="UP000564806"/>
    </source>
</evidence>
<evidence type="ECO:0000313" key="8">
    <source>
        <dbReference type="EMBL" id="NUU61923.1"/>
    </source>
</evidence>
<dbReference type="InterPro" id="IPR002136">
    <property type="entry name" value="Ribosomal_uL4"/>
</dbReference>
<dbReference type="InterPro" id="IPR013005">
    <property type="entry name" value="Ribosomal_uL4-like"/>
</dbReference>
<dbReference type="InterPro" id="IPR023574">
    <property type="entry name" value="Ribosomal_uL4_dom_sf"/>
</dbReference>
<protein>
    <recommendedName>
        <fullName evidence="5 6">Large ribosomal subunit protein uL4</fullName>
    </recommendedName>
</protein>
<keyword evidence="3 6" id="KW-0689">Ribosomal protein</keyword>
<comment type="subunit">
    <text evidence="2 6">Part of the 50S ribosomal subunit.</text>
</comment>
<dbReference type="GO" id="GO:1990904">
    <property type="term" value="C:ribonucleoprotein complex"/>
    <property type="evidence" value="ECO:0007669"/>
    <property type="project" value="UniProtKB-KW"/>
</dbReference>
<evidence type="ECO:0000256" key="4">
    <source>
        <dbReference type="ARBA" id="ARBA00023274"/>
    </source>
</evidence>
<dbReference type="PANTHER" id="PTHR10746">
    <property type="entry name" value="50S RIBOSOMAL PROTEIN L4"/>
    <property type="match status" value="1"/>
</dbReference>
<evidence type="ECO:0000256" key="5">
    <source>
        <dbReference type="ARBA" id="ARBA00035244"/>
    </source>
</evidence>
<dbReference type="Pfam" id="PF00573">
    <property type="entry name" value="Ribosomal_L4"/>
    <property type="match status" value="1"/>
</dbReference>
<comment type="similarity">
    <text evidence="1 6">Belongs to the universal ribosomal protein uL4 family.</text>
</comment>
<evidence type="ECO:0000256" key="2">
    <source>
        <dbReference type="ARBA" id="ARBA00011838"/>
    </source>
</evidence>
<keyword evidence="4 6" id="KW-0687">Ribonucleoprotein</keyword>
<comment type="caution">
    <text evidence="8">The sequence shown here is derived from an EMBL/GenBank/DDBJ whole genome shotgun (WGS) entry which is preliminary data.</text>
</comment>
<dbReference type="SUPFAM" id="SSF52166">
    <property type="entry name" value="Ribosomal protein L4"/>
    <property type="match status" value="1"/>
</dbReference>
<feature type="region of interest" description="Disordered" evidence="7">
    <location>
        <begin position="49"/>
        <end position="72"/>
    </location>
</feature>
<evidence type="ECO:0000256" key="7">
    <source>
        <dbReference type="SAM" id="MobiDB-lite"/>
    </source>
</evidence>
<dbReference type="HAMAP" id="MF_01328_B">
    <property type="entry name" value="Ribosomal_uL4_B"/>
    <property type="match status" value="1"/>
</dbReference>
<dbReference type="GO" id="GO:0019843">
    <property type="term" value="F:rRNA binding"/>
    <property type="evidence" value="ECO:0007669"/>
    <property type="project" value="UniProtKB-UniRule"/>
</dbReference>
<name>A0A850EKP9_9BACL</name>
<evidence type="ECO:0000256" key="1">
    <source>
        <dbReference type="ARBA" id="ARBA00010528"/>
    </source>
</evidence>
<sequence length="209" mass="23326">MLKVNVFDMGGNIVDEMELEESIFGIIPNESVMHEAVVNYLANQRRGTQSALTRGEVRGGGRKPYKQNKIDRSRAGSIRMPHWRGGGVVFAPKPRDYSYKLNKKVKRLAIKSALSSKVQSQELIVVDEIKLENYRTKSIVAMLNALGANKKSLIVKPSMDPIVFKSANNIPGVETAVADSLNVYTILKYEKLIITKAAMNMITEMYSSF</sequence>
<dbReference type="RefSeq" id="WP_175372408.1">
    <property type="nucleotide sequence ID" value="NZ_JABWCS010000211.1"/>
</dbReference>
<dbReference type="EMBL" id="JABWCS010000211">
    <property type="protein sequence ID" value="NUU61923.1"/>
    <property type="molecule type" value="Genomic_DNA"/>
</dbReference>
<keyword evidence="6" id="KW-0699">rRNA-binding</keyword>
<dbReference type="Proteomes" id="UP000564806">
    <property type="component" value="Unassembled WGS sequence"/>
</dbReference>
<keyword evidence="9" id="KW-1185">Reference proteome</keyword>
<dbReference type="PANTHER" id="PTHR10746:SF6">
    <property type="entry name" value="LARGE RIBOSOMAL SUBUNIT PROTEIN UL4M"/>
    <property type="match status" value="1"/>
</dbReference>
<comment type="function">
    <text evidence="6">One of the primary rRNA binding proteins, this protein initially binds near the 5'-end of the 23S rRNA. It is important during the early stages of 50S assembly. It makes multiple contacts with different domains of the 23S rRNA in the assembled 50S subunit and ribosome.</text>
</comment>
<reference evidence="8" key="1">
    <citation type="submission" date="2020-06" db="EMBL/GenBank/DDBJ databases">
        <title>Paenibacillus sp. nov., isolated from soil.</title>
        <authorList>
            <person name="Seo Y.L."/>
        </authorList>
    </citation>
    <scope>NUCLEOTIDE SEQUENCE [LARGE SCALE GENOMIC DNA]</scope>
    <source>
        <strain evidence="8">JW14</strain>
    </source>
</reference>
<dbReference type="Gene3D" id="3.40.1370.10">
    <property type="match status" value="1"/>
</dbReference>
<proteinExistence type="inferred from homology"/>
<dbReference type="NCBIfam" id="TIGR03953">
    <property type="entry name" value="rplD_bact"/>
    <property type="match status" value="1"/>
</dbReference>
<dbReference type="GO" id="GO:0005840">
    <property type="term" value="C:ribosome"/>
    <property type="evidence" value="ECO:0007669"/>
    <property type="project" value="UniProtKB-KW"/>
</dbReference>
<dbReference type="GO" id="GO:0006412">
    <property type="term" value="P:translation"/>
    <property type="evidence" value="ECO:0007669"/>
    <property type="project" value="UniProtKB-UniRule"/>
</dbReference>
<organism evidence="8 9">
    <name type="scientific">Paenibacillus agri</name>
    <dbReference type="NCBI Taxonomy" id="2744309"/>
    <lineage>
        <taxon>Bacteria</taxon>
        <taxon>Bacillati</taxon>
        <taxon>Bacillota</taxon>
        <taxon>Bacilli</taxon>
        <taxon>Bacillales</taxon>
        <taxon>Paenibacillaceae</taxon>
        <taxon>Paenibacillus</taxon>
    </lineage>
</organism>